<dbReference type="Proteomes" id="UP000799438">
    <property type="component" value="Unassembled WGS sequence"/>
</dbReference>
<dbReference type="RefSeq" id="XP_033392463.1">
    <property type="nucleotide sequence ID" value="XM_033541318.1"/>
</dbReference>
<name>A0A6A6B0I8_9PEZI</name>
<dbReference type="AlphaFoldDB" id="A0A6A6B0I8"/>
<gene>
    <name evidence="2" type="ORF">K452DRAFT_292176</name>
</gene>
<keyword evidence="3" id="KW-1185">Reference proteome</keyword>
<dbReference type="GeneID" id="54298814"/>
<sequence length="65" mass="7091">MESPSPSPNHAIRHTHTHTHTHTPTKRPKTSPHAPGQRSQGDKTLARQAVSRLGDRPRALETGTA</sequence>
<evidence type="ECO:0000313" key="2">
    <source>
        <dbReference type="EMBL" id="KAF2136745.1"/>
    </source>
</evidence>
<accession>A0A6A6B0I8</accession>
<protein>
    <submittedName>
        <fullName evidence="2">Uncharacterized protein</fullName>
    </submittedName>
</protein>
<evidence type="ECO:0000313" key="3">
    <source>
        <dbReference type="Proteomes" id="UP000799438"/>
    </source>
</evidence>
<dbReference type="EMBL" id="ML995513">
    <property type="protein sequence ID" value="KAF2136745.1"/>
    <property type="molecule type" value="Genomic_DNA"/>
</dbReference>
<feature type="compositionally biased region" description="Basic residues" evidence="1">
    <location>
        <begin position="11"/>
        <end position="30"/>
    </location>
</feature>
<proteinExistence type="predicted"/>
<evidence type="ECO:0000256" key="1">
    <source>
        <dbReference type="SAM" id="MobiDB-lite"/>
    </source>
</evidence>
<reference evidence="2" key="1">
    <citation type="journal article" date="2020" name="Stud. Mycol.">
        <title>101 Dothideomycetes genomes: a test case for predicting lifestyles and emergence of pathogens.</title>
        <authorList>
            <person name="Haridas S."/>
            <person name="Albert R."/>
            <person name="Binder M."/>
            <person name="Bloem J."/>
            <person name="Labutti K."/>
            <person name="Salamov A."/>
            <person name="Andreopoulos B."/>
            <person name="Baker S."/>
            <person name="Barry K."/>
            <person name="Bills G."/>
            <person name="Bluhm B."/>
            <person name="Cannon C."/>
            <person name="Castanera R."/>
            <person name="Culley D."/>
            <person name="Daum C."/>
            <person name="Ezra D."/>
            <person name="Gonzalez J."/>
            <person name="Henrissat B."/>
            <person name="Kuo A."/>
            <person name="Liang C."/>
            <person name="Lipzen A."/>
            <person name="Lutzoni F."/>
            <person name="Magnuson J."/>
            <person name="Mondo S."/>
            <person name="Nolan M."/>
            <person name="Ohm R."/>
            <person name="Pangilinan J."/>
            <person name="Park H.-J."/>
            <person name="Ramirez L."/>
            <person name="Alfaro M."/>
            <person name="Sun H."/>
            <person name="Tritt A."/>
            <person name="Yoshinaga Y."/>
            <person name="Zwiers L.-H."/>
            <person name="Turgeon B."/>
            <person name="Goodwin S."/>
            <person name="Spatafora J."/>
            <person name="Crous P."/>
            <person name="Grigoriev I."/>
        </authorList>
    </citation>
    <scope>NUCLEOTIDE SEQUENCE</scope>
    <source>
        <strain evidence="2">CBS 121167</strain>
    </source>
</reference>
<organism evidence="2 3">
    <name type="scientific">Aplosporella prunicola CBS 121167</name>
    <dbReference type="NCBI Taxonomy" id="1176127"/>
    <lineage>
        <taxon>Eukaryota</taxon>
        <taxon>Fungi</taxon>
        <taxon>Dikarya</taxon>
        <taxon>Ascomycota</taxon>
        <taxon>Pezizomycotina</taxon>
        <taxon>Dothideomycetes</taxon>
        <taxon>Dothideomycetes incertae sedis</taxon>
        <taxon>Botryosphaeriales</taxon>
        <taxon>Aplosporellaceae</taxon>
        <taxon>Aplosporella</taxon>
    </lineage>
</organism>
<feature type="region of interest" description="Disordered" evidence="1">
    <location>
        <begin position="1"/>
        <end position="65"/>
    </location>
</feature>